<proteinExistence type="predicted"/>
<reference evidence="3" key="1">
    <citation type="submission" date="2022-11" db="UniProtKB">
        <authorList>
            <consortium name="WormBaseParasite"/>
        </authorList>
    </citation>
    <scope>IDENTIFICATION</scope>
</reference>
<accession>A0A914YC97</accession>
<dbReference type="Gene3D" id="3.30.710.10">
    <property type="entry name" value="Potassium Channel Kv1.1, Chain A"/>
    <property type="match status" value="1"/>
</dbReference>
<organism evidence="2 3">
    <name type="scientific">Panagrolaimus superbus</name>
    <dbReference type="NCBI Taxonomy" id="310955"/>
    <lineage>
        <taxon>Eukaryota</taxon>
        <taxon>Metazoa</taxon>
        <taxon>Ecdysozoa</taxon>
        <taxon>Nematoda</taxon>
        <taxon>Chromadorea</taxon>
        <taxon>Rhabditida</taxon>
        <taxon>Tylenchina</taxon>
        <taxon>Panagrolaimomorpha</taxon>
        <taxon>Panagrolaimoidea</taxon>
        <taxon>Panagrolaimidae</taxon>
        <taxon>Panagrolaimus</taxon>
    </lineage>
</organism>
<feature type="domain" description="BTB" evidence="1">
    <location>
        <begin position="153"/>
        <end position="213"/>
    </location>
</feature>
<evidence type="ECO:0000313" key="2">
    <source>
        <dbReference type="Proteomes" id="UP000887577"/>
    </source>
</evidence>
<dbReference type="SMART" id="SM00225">
    <property type="entry name" value="BTB"/>
    <property type="match status" value="1"/>
</dbReference>
<dbReference type="CDD" id="cd18186">
    <property type="entry name" value="BTB_POZ_ZBTB_KLHL-like"/>
    <property type="match status" value="1"/>
</dbReference>
<evidence type="ECO:0000313" key="3">
    <source>
        <dbReference type="WBParaSite" id="PSU_v2.g151.t1"/>
    </source>
</evidence>
<keyword evidence="2" id="KW-1185">Reference proteome</keyword>
<dbReference type="InterPro" id="IPR011333">
    <property type="entry name" value="SKP1/BTB/POZ_sf"/>
</dbReference>
<dbReference type="Proteomes" id="UP000887577">
    <property type="component" value="Unplaced"/>
</dbReference>
<sequence>MECEIGTDWSIDEKALLEVKKDGYLESPRMQTTIPGVEFYYIRIEGSNPFKFFNNATFDLFVKTDTPLRARCTFSVPSANFSKTFTYDYDDDKKNGHAFSLNFIERKSFFEAKNKYFQNGKLTLQLRGTFKLHIIDETEQDTLSHILWKRDDKDFTIQTEDKDIRAHKFVLRVRSPVFAAMFDSGMKEAEESKVKIEGFSYKVVKAAIEFCYDVKNGCNYCSAYVIQHLVKKLSPDKVCSIANASIETNADKLRLCCMNYLIKSLKDSITVTEVDSLDIDFKSELVNKAFRHRT</sequence>
<dbReference type="PROSITE" id="PS50097">
    <property type="entry name" value="BTB"/>
    <property type="match status" value="1"/>
</dbReference>
<evidence type="ECO:0000259" key="1">
    <source>
        <dbReference type="PROSITE" id="PS50097"/>
    </source>
</evidence>
<dbReference type="SUPFAM" id="SSF54695">
    <property type="entry name" value="POZ domain"/>
    <property type="match status" value="1"/>
</dbReference>
<dbReference type="WBParaSite" id="PSU_v2.g151.t1">
    <property type="protein sequence ID" value="PSU_v2.g151.t1"/>
    <property type="gene ID" value="PSU_v2.g151"/>
</dbReference>
<dbReference type="AlphaFoldDB" id="A0A914YC97"/>
<protein>
    <submittedName>
        <fullName evidence="3">BTB domain-containing protein</fullName>
    </submittedName>
</protein>
<dbReference type="InterPro" id="IPR000210">
    <property type="entry name" value="BTB/POZ_dom"/>
</dbReference>
<dbReference type="PANTHER" id="PTHR24413">
    <property type="entry name" value="SPECKLE-TYPE POZ PROTEIN"/>
    <property type="match status" value="1"/>
</dbReference>
<name>A0A914YC97_9BILA</name>
<dbReference type="Pfam" id="PF00651">
    <property type="entry name" value="BTB"/>
    <property type="match status" value="1"/>
</dbReference>